<protein>
    <submittedName>
        <fullName evidence="8">S1/P1 nuclease</fullName>
    </submittedName>
</protein>
<dbReference type="RefSeq" id="WP_148782983.1">
    <property type="nucleotide sequence ID" value="NZ_VNHU01000006.1"/>
</dbReference>
<keyword evidence="1" id="KW-0540">Nuclease</keyword>
<dbReference type="AlphaFoldDB" id="A0A5S5C0L0"/>
<keyword evidence="4" id="KW-0378">Hydrolase</keyword>
<evidence type="ECO:0000256" key="1">
    <source>
        <dbReference type="ARBA" id="ARBA00022722"/>
    </source>
</evidence>
<keyword evidence="7" id="KW-0732">Signal</keyword>
<evidence type="ECO:0000313" key="9">
    <source>
        <dbReference type="Proteomes" id="UP000324376"/>
    </source>
</evidence>
<evidence type="ECO:0000256" key="6">
    <source>
        <dbReference type="ARBA" id="ARBA00023180"/>
    </source>
</evidence>
<gene>
    <name evidence="8" type="ORF">BD809_106215</name>
</gene>
<evidence type="ECO:0000313" key="8">
    <source>
        <dbReference type="EMBL" id="TYP72961.1"/>
    </source>
</evidence>
<dbReference type="Gene3D" id="1.10.575.10">
    <property type="entry name" value="P1 Nuclease"/>
    <property type="match status" value="1"/>
</dbReference>
<keyword evidence="3" id="KW-0255">Endonuclease</keyword>
<keyword evidence="6" id="KW-0325">Glycoprotein</keyword>
<proteinExistence type="predicted"/>
<reference evidence="8 9" key="1">
    <citation type="submission" date="2019-07" db="EMBL/GenBank/DDBJ databases">
        <title>Genomic Encyclopedia of Archaeal and Bacterial Type Strains, Phase II (KMG-II): from individual species to whole genera.</title>
        <authorList>
            <person name="Goeker M."/>
        </authorList>
    </citation>
    <scope>NUCLEOTIDE SEQUENCE [LARGE SCALE GENOMIC DNA]</scope>
    <source>
        <strain evidence="8 9">DSM 17527</strain>
    </source>
</reference>
<keyword evidence="9" id="KW-1185">Reference proteome</keyword>
<keyword evidence="5" id="KW-1015">Disulfide bond</keyword>
<dbReference type="GO" id="GO:0046872">
    <property type="term" value="F:metal ion binding"/>
    <property type="evidence" value="ECO:0007669"/>
    <property type="project" value="UniProtKB-KW"/>
</dbReference>
<organism evidence="8 9">
    <name type="scientific">Aquimarina intermedia</name>
    <dbReference type="NCBI Taxonomy" id="350814"/>
    <lineage>
        <taxon>Bacteria</taxon>
        <taxon>Pseudomonadati</taxon>
        <taxon>Bacteroidota</taxon>
        <taxon>Flavobacteriia</taxon>
        <taxon>Flavobacteriales</taxon>
        <taxon>Flavobacteriaceae</taxon>
        <taxon>Aquimarina</taxon>
    </lineage>
</organism>
<dbReference type="GO" id="GO:0016788">
    <property type="term" value="F:hydrolase activity, acting on ester bonds"/>
    <property type="evidence" value="ECO:0007669"/>
    <property type="project" value="InterPro"/>
</dbReference>
<accession>A0A5S5C0L0</accession>
<dbReference type="SUPFAM" id="SSF48537">
    <property type="entry name" value="Phospholipase C/P1 nuclease"/>
    <property type="match status" value="1"/>
</dbReference>
<feature type="chain" id="PRO_5024426558" evidence="7">
    <location>
        <begin position="22"/>
        <end position="260"/>
    </location>
</feature>
<dbReference type="GO" id="GO:0004519">
    <property type="term" value="F:endonuclease activity"/>
    <property type="evidence" value="ECO:0007669"/>
    <property type="project" value="UniProtKB-KW"/>
</dbReference>
<name>A0A5S5C0L0_9FLAO</name>
<feature type="signal peptide" evidence="7">
    <location>
        <begin position="1"/>
        <end position="21"/>
    </location>
</feature>
<dbReference type="InterPro" id="IPR008947">
    <property type="entry name" value="PLipase_C/P1_nuclease_dom_sf"/>
</dbReference>
<dbReference type="GO" id="GO:0003676">
    <property type="term" value="F:nucleic acid binding"/>
    <property type="evidence" value="ECO:0007669"/>
    <property type="project" value="InterPro"/>
</dbReference>
<dbReference type="InterPro" id="IPR003154">
    <property type="entry name" value="S1/P1nuclease"/>
</dbReference>
<evidence type="ECO:0000256" key="7">
    <source>
        <dbReference type="SAM" id="SignalP"/>
    </source>
</evidence>
<sequence length="260" mass="29994">MKYHRILLVVFASLMVNLCMAEEDWGKTGHRTTAKIAEKYLTKRATRKIRLLLDGNSIAEVSTYADDIKSDKEFRKFGPWHYVNFKFGERYSKETAYQGGDIIQGIQTCIDVLNAETSTQEDKAFYLKMLVHFIGDLHQPLHVGRGEDKGGNDVQVQWFKKGSNLHRVWDSEMINHYGMSYTELADNATHFSKKEFKEITKGSVIDWSYESQNMAKKVYASAQIGENLGYRYMYDNFELVQEQLEKGGARLAAVLNRIFK</sequence>
<comment type="caution">
    <text evidence="8">The sequence shown here is derived from an EMBL/GenBank/DDBJ whole genome shotgun (WGS) entry which is preliminary data.</text>
</comment>
<evidence type="ECO:0000256" key="2">
    <source>
        <dbReference type="ARBA" id="ARBA00022723"/>
    </source>
</evidence>
<dbReference type="EMBL" id="VNHU01000006">
    <property type="protein sequence ID" value="TYP72961.1"/>
    <property type="molecule type" value="Genomic_DNA"/>
</dbReference>
<evidence type="ECO:0000256" key="4">
    <source>
        <dbReference type="ARBA" id="ARBA00022801"/>
    </source>
</evidence>
<keyword evidence="2" id="KW-0479">Metal-binding</keyword>
<dbReference type="PANTHER" id="PTHR33146">
    <property type="entry name" value="ENDONUCLEASE 4"/>
    <property type="match status" value="1"/>
</dbReference>
<dbReference type="OrthoDB" id="267579at2"/>
<dbReference type="GO" id="GO:0006308">
    <property type="term" value="P:DNA catabolic process"/>
    <property type="evidence" value="ECO:0007669"/>
    <property type="project" value="InterPro"/>
</dbReference>
<evidence type="ECO:0000256" key="5">
    <source>
        <dbReference type="ARBA" id="ARBA00023157"/>
    </source>
</evidence>
<dbReference type="CDD" id="cd11010">
    <property type="entry name" value="S1-P1_nuclease"/>
    <property type="match status" value="1"/>
</dbReference>
<dbReference type="Proteomes" id="UP000324376">
    <property type="component" value="Unassembled WGS sequence"/>
</dbReference>
<dbReference type="PANTHER" id="PTHR33146:SF26">
    <property type="entry name" value="ENDONUCLEASE 4"/>
    <property type="match status" value="1"/>
</dbReference>
<evidence type="ECO:0000256" key="3">
    <source>
        <dbReference type="ARBA" id="ARBA00022759"/>
    </source>
</evidence>
<dbReference type="Pfam" id="PF02265">
    <property type="entry name" value="S1-P1_nuclease"/>
    <property type="match status" value="1"/>
</dbReference>